<proteinExistence type="predicted"/>
<name>A0A7C2A5J0_9GAMM</name>
<dbReference type="Proteomes" id="UP000886384">
    <property type="component" value="Unassembled WGS sequence"/>
</dbReference>
<dbReference type="AlphaFoldDB" id="A0A7C2A5J0"/>
<reference evidence="1" key="1">
    <citation type="journal article" date="2020" name="mSystems">
        <title>Genome- and Community-Level Interaction Insights into Carbon Utilization and Element Cycling Functions of Hydrothermarchaeota in Hydrothermal Sediment.</title>
        <authorList>
            <person name="Zhou Z."/>
            <person name="Liu Y."/>
            <person name="Xu W."/>
            <person name="Pan J."/>
            <person name="Luo Z.H."/>
            <person name="Li M."/>
        </authorList>
    </citation>
    <scope>NUCLEOTIDE SEQUENCE [LARGE SCALE GENOMIC DNA]</scope>
    <source>
        <strain evidence="1">HyVt-380</strain>
    </source>
</reference>
<gene>
    <name evidence="1" type="ORF">ENI26_01115</name>
</gene>
<evidence type="ECO:0000313" key="1">
    <source>
        <dbReference type="EMBL" id="HEC72952.1"/>
    </source>
</evidence>
<protein>
    <submittedName>
        <fullName evidence="1">Uncharacterized protein</fullName>
    </submittedName>
</protein>
<organism evidence="1">
    <name type="scientific">Methylophaga aminisulfidivorans</name>
    <dbReference type="NCBI Taxonomy" id="230105"/>
    <lineage>
        <taxon>Bacteria</taxon>
        <taxon>Pseudomonadati</taxon>
        <taxon>Pseudomonadota</taxon>
        <taxon>Gammaproteobacteria</taxon>
        <taxon>Thiotrichales</taxon>
        <taxon>Piscirickettsiaceae</taxon>
        <taxon>Methylophaga</taxon>
    </lineage>
</organism>
<sequence>MTPQESREFTERLEKAALLLLETEMYRKPDDLARRFGLPVPVVRYWWRKTDQITRPVDQSQLSPREVKSIRKASQTLEGWEKVKRYRPECGAKLTGGRRCKRSVVIRQPEGWSLGALADRCRLHGGLSKRPRKKAKDDEE</sequence>
<accession>A0A7C2A5J0</accession>
<comment type="caution">
    <text evidence="1">The sequence shown here is derived from an EMBL/GenBank/DDBJ whole genome shotgun (WGS) entry which is preliminary data.</text>
</comment>
<dbReference type="EMBL" id="DRHY01000028">
    <property type="protein sequence ID" value="HEC72952.1"/>
    <property type="molecule type" value="Genomic_DNA"/>
</dbReference>